<feature type="compositionally biased region" description="Pro residues" evidence="1">
    <location>
        <begin position="25"/>
        <end position="34"/>
    </location>
</feature>
<feature type="region of interest" description="Disordered" evidence="1">
    <location>
        <begin position="1"/>
        <end position="79"/>
    </location>
</feature>
<feature type="compositionally biased region" description="Low complexity" evidence="1">
    <location>
        <begin position="275"/>
        <end position="287"/>
    </location>
</feature>
<feature type="compositionally biased region" description="Basic residues" evidence="1">
    <location>
        <begin position="1"/>
        <end position="10"/>
    </location>
</feature>
<dbReference type="EMBL" id="CADCTD010000078">
    <property type="protein sequence ID" value="CAA9249174.1"/>
    <property type="molecule type" value="Genomic_DNA"/>
</dbReference>
<proteinExistence type="predicted"/>
<feature type="non-terminal residue" evidence="2">
    <location>
        <position position="287"/>
    </location>
</feature>
<reference evidence="2" key="1">
    <citation type="submission" date="2020-02" db="EMBL/GenBank/DDBJ databases">
        <authorList>
            <person name="Meier V. D."/>
        </authorList>
    </citation>
    <scope>NUCLEOTIDE SEQUENCE</scope>
    <source>
        <strain evidence="2">AVDCRST_MAG27</strain>
    </source>
</reference>
<feature type="compositionally biased region" description="Basic and acidic residues" evidence="1">
    <location>
        <begin position="205"/>
        <end position="221"/>
    </location>
</feature>
<sequence length="287" mass="31560">EARHRHRHARPPGDSCRGAARPRPPDPPSGPHPRLPCDARGCRRAAAGGGVPHRARRPAAPAQRHHGPRRGLRHPALPRRRLPRGARLLRGDRGGLRRAIRSGGDDGHRHRRRRQRAWLFRRRGPRAARRRCAARRPDGGAAAFQWLWLQHGLPHGRRARAGHPRRRGAAGLCLVRGSRRDAAARPAWRHPSPGGRARRASRRQGRAEPRAPARLLADRKPRLPRPQGHLSLEPGLAQHGAALGDEPRPQPLPRTLGGSPGALPRQHAGARRPAARPAQPGPDRGAL</sequence>
<dbReference type="AlphaFoldDB" id="A0A6J4IFU4"/>
<feature type="non-terminal residue" evidence="2">
    <location>
        <position position="1"/>
    </location>
</feature>
<organism evidence="2">
    <name type="scientific">uncultured Craurococcus sp</name>
    <dbReference type="NCBI Taxonomy" id="1135998"/>
    <lineage>
        <taxon>Bacteria</taxon>
        <taxon>Pseudomonadati</taxon>
        <taxon>Pseudomonadota</taxon>
        <taxon>Alphaproteobacteria</taxon>
        <taxon>Acetobacterales</taxon>
        <taxon>Acetobacteraceae</taxon>
        <taxon>Craurococcus</taxon>
        <taxon>environmental samples</taxon>
    </lineage>
</organism>
<gene>
    <name evidence="2" type="ORF">AVDCRST_MAG27-1943</name>
</gene>
<accession>A0A6J4IFU4</accession>
<evidence type="ECO:0000313" key="2">
    <source>
        <dbReference type="EMBL" id="CAA9249174.1"/>
    </source>
</evidence>
<evidence type="ECO:0000256" key="1">
    <source>
        <dbReference type="SAM" id="MobiDB-lite"/>
    </source>
</evidence>
<feature type="compositionally biased region" description="Basic residues" evidence="1">
    <location>
        <begin position="53"/>
        <end position="79"/>
    </location>
</feature>
<feature type="region of interest" description="Disordered" evidence="1">
    <location>
        <begin position="171"/>
        <end position="287"/>
    </location>
</feature>
<protein>
    <submittedName>
        <fullName evidence="2">Glycosyltransferase</fullName>
    </submittedName>
</protein>
<dbReference type="GO" id="GO:0016740">
    <property type="term" value="F:transferase activity"/>
    <property type="evidence" value="ECO:0007669"/>
    <property type="project" value="UniProtKB-KW"/>
</dbReference>
<keyword evidence="2" id="KW-0808">Transferase</keyword>
<name>A0A6J4IFU4_9PROT</name>